<dbReference type="InterPro" id="IPR036280">
    <property type="entry name" value="Multihaem_cyt_sf"/>
</dbReference>
<feature type="chain" id="PRO_5003091461" evidence="1">
    <location>
        <begin position="22"/>
        <end position="298"/>
    </location>
</feature>
<feature type="signal peptide" evidence="1">
    <location>
        <begin position="1"/>
        <end position="21"/>
    </location>
</feature>
<dbReference type="NCBIfam" id="NF040886">
    <property type="entry name" value="cyt_C_like_Sec"/>
    <property type="match status" value="1"/>
</dbReference>
<evidence type="ECO:0000256" key="1">
    <source>
        <dbReference type="SAM" id="SignalP"/>
    </source>
</evidence>
<accession>D6Z034</accession>
<sequence length="298" mass="33128">MKHWMIALVVAALALPGMAFAGQKATTIDELAQMFDASRCKACHGEIYRQWETSHHARPLMGVHGGLKDTPLAMAGATPWSPEHPSEATLETFPCFKCHLPQALTHAEDSVAAEYAQALLDQDRRKIGQLKITCIVCHNHRAIIHRLQEGEPEPNVLYGTRDIPNHPDPVFTEIRQSPVMKEPLYCGQCHGVGVNLEFGNPVQCATLYGSYQHAYIPAGGTQSCQDCHLYPKKDGFADHRMLPDWNDTELMSQRLAESLSLNMQAMGYEWLRAGGDRPNRLVIETKIDSKAGHRIPDG</sequence>
<protein>
    <submittedName>
        <fullName evidence="2">Cytochrome c family protein</fullName>
    </submittedName>
</protein>
<dbReference type="SUPFAM" id="SSF48695">
    <property type="entry name" value="Multiheme cytochromes"/>
    <property type="match status" value="1"/>
</dbReference>
<dbReference type="OrthoDB" id="9769195at2"/>
<dbReference type="eggNOG" id="ENOG502ZR74">
    <property type="taxonomic scope" value="Bacteria"/>
</dbReference>
<dbReference type="KEGG" id="dak:DaAHT2_2402"/>
<dbReference type="HOGENOM" id="CLU_857281_0_0_7"/>
<keyword evidence="1" id="KW-0732">Signal</keyword>
<reference evidence="3" key="1">
    <citation type="submission" date="2010-02" db="EMBL/GenBank/DDBJ databases">
        <title>Complete sequence of Desulfurivibrio alkaliphilus AHT2.</title>
        <authorList>
            <consortium name="US DOE Joint Genome Institute"/>
            <person name="Pitluck S."/>
            <person name="Chertkov O."/>
            <person name="Detter J.C."/>
            <person name="Han C."/>
            <person name="Tapia R."/>
            <person name="Larimer F."/>
            <person name="Land M."/>
            <person name="Hauser L."/>
            <person name="Kyrpides N."/>
            <person name="Mikhailova N."/>
            <person name="Sorokin D.Y."/>
            <person name="Muyzer G."/>
            <person name="Woyke T."/>
        </authorList>
    </citation>
    <scope>NUCLEOTIDE SEQUENCE [LARGE SCALE GENOMIC DNA]</scope>
    <source>
        <strain evidence="3">DSM 19089 / UNIQEM U267 / AHT2</strain>
    </source>
</reference>
<name>D6Z034_DESAT</name>
<dbReference type="Proteomes" id="UP000001508">
    <property type="component" value="Chromosome"/>
</dbReference>
<dbReference type="InParanoid" id="D6Z034"/>
<evidence type="ECO:0000313" key="3">
    <source>
        <dbReference type="Proteomes" id="UP000001508"/>
    </source>
</evidence>
<organism evidence="2 3">
    <name type="scientific">Desulfurivibrio alkaliphilus (strain DSM 19089 / UNIQEM U267 / AHT2)</name>
    <dbReference type="NCBI Taxonomy" id="589865"/>
    <lineage>
        <taxon>Bacteria</taxon>
        <taxon>Pseudomonadati</taxon>
        <taxon>Thermodesulfobacteriota</taxon>
        <taxon>Desulfobulbia</taxon>
        <taxon>Desulfobulbales</taxon>
        <taxon>Desulfobulbaceae</taxon>
        <taxon>Desulfurivibrio</taxon>
    </lineage>
</organism>
<dbReference type="STRING" id="589865.DaAHT2_2402"/>
<dbReference type="EMBL" id="CP001940">
    <property type="protein sequence ID" value="ADH87067.1"/>
    <property type="molecule type" value="Genomic_DNA"/>
</dbReference>
<dbReference type="AlphaFoldDB" id="D6Z034"/>
<proteinExistence type="predicted"/>
<evidence type="ECO:0000313" key="2">
    <source>
        <dbReference type="EMBL" id="ADH87067.1"/>
    </source>
</evidence>
<dbReference type="Gene3D" id="1.10.1130.10">
    <property type="entry name" value="Flavocytochrome C3, Chain A"/>
    <property type="match status" value="1"/>
</dbReference>
<keyword evidence="3" id="KW-1185">Reference proteome</keyword>
<gene>
    <name evidence="2" type="ordered locus">DaAHT2_2402</name>
</gene>